<protein>
    <submittedName>
        <fullName evidence="2">Uncharacterized protein</fullName>
    </submittedName>
</protein>
<feature type="transmembrane region" description="Helical" evidence="1">
    <location>
        <begin position="103"/>
        <end position="122"/>
    </location>
</feature>
<feature type="transmembrane region" description="Helical" evidence="1">
    <location>
        <begin position="28"/>
        <end position="49"/>
    </location>
</feature>
<dbReference type="EMBL" id="CP002480">
    <property type="protein sequence ID" value="ADW68929.1"/>
    <property type="molecule type" value="Genomic_DNA"/>
</dbReference>
<dbReference type="HOGENOM" id="CLU_1956513_0_0_0"/>
<dbReference type="STRING" id="1198114.AciX9_1883"/>
<organism evidence="3">
    <name type="scientific">Granulicella tundricola (strain ATCC BAA-1859 / DSM 23138 / MP5ACTX9)</name>
    <dbReference type="NCBI Taxonomy" id="1198114"/>
    <lineage>
        <taxon>Bacteria</taxon>
        <taxon>Pseudomonadati</taxon>
        <taxon>Acidobacteriota</taxon>
        <taxon>Terriglobia</taxon>
        <taxon>Terriglobales</taxon>
        <taxon>Acidobacteriaceae</taxon>
        <taxon>Granulicella</taxon>
    </lineage>
</organism>
<evidence type="ECO:0000313" key="2">
    <source>
        <dbReference type="EMBL" id="ADW68929.1"/>
    </source>
</evidence>
<gene>
    <name evidence="2" type="ordered locus">AciX9_1883</name>
</gene>
<accession>E8X033</accession>
<feature type="transmembrane region" description="Helical" evidence="1">
    <location>
        <begin position="70"/>
        <end position="88"/>
    </location>
</feature>
<reference evidence="3" key="1">
    <citation type="submission" date="2011-01" db="EMBL/GenBank/DDBJ databases">
        <title>Complete sequence of chromosome of Acidobacterium sp. MP5ACTX9.</title>
        <authorList>
            <consortium name="US DOE Joint Genome Institute"/>
            <person name="Lucas S."/>
            <person name="Copeland A."/>
            <person name="Lapidus A."/>
            <person name="Cheng J.-F."/>
            <person name="Goodwin L."/>
            <person name="Pitluck S."/>
            <person name="Teshima H."/>
            <person name="Detter J.C."/>
            <person name="Han C."/>
            <person name="Tapia R."/>
            <person name="Land M."/>
            <person name="Hauser L."/>
            <person name="Kyrpides N."/>
            <person name="Ivanova N."/>
            <person name="Ovchinnikova G."/>
            <person name="Pagani I."/>
            <person name="Rawat S.R."/>
            <person name="Mannisto M."/>
            <person name="Haggblom M.M."/>
            <person name="Woyke T."/>
        </authorList>
    </citation>
    <scope>NUCLEOTIDE SEQUENCE [LARGE SCALE GENOMIC DNA]</scope>
    <source>
        <strain evidence="3">MP5ACTX9</strain>
    </source>
</reference>
<keyword evidence="3" id="KW-1185">Reference proteome</keyword>
<sequence>MLGWPTFPRTSRSLSFIPISTSMISLRLIRLEGACLATALILLLAYLMVARRINLKGLLGSGSGFAGLKLERVLLLVVTVVVSLKYAIDLVTDGSGTMPGIGLWWLILFGASCAVYLIGTWLRVARGR</sequence>
<dbReference type="Proteomes" id="UP000000343">
    <property type="component" value="Chromosome"/>
</dbReference>
<evidence type="ECO:0000256" key="1">
    <source>
        <dbReference type="SAM" id="Phobius"/>
    </source>
</evidence>
<evidence type="ECO:0000313" key="3">
    <source>
        <dbReference type="Proteomes" id="UP000000343"/>
    </source>
</evidence>
<dbReference type="PaxDb" id="1198114-AciX9_1883"/>
<keyword evidence="1" id="KW-1133">Transmembrane helix</keyword>
<dbReference type="AlphaFoldDB" id="E8X033"/>
<dbReference type="KEGG" id="acm:AciX9_1883"/>
<keyword evidence="1" id="KW-0812">Transmembrane</keyword>
<name>E8X033_GRATM</name>
<keyword evidence="1" id="KW-0472">Membrane</keyword>
<proteinExistence type="predicted"/>